<evidence type="ECO:0000313" key="2">
    <source>
        <dbReference type="EMBL" id="KAK5694160.1"/>
    </source>
</evidence>
<feature type="region of interest" description="Disordered" evidence="1">
    <location>
        <begin position="285"/>
        <end position="350"/>
    </location>
</feature>
<feature type="compositionally biased region" description="Polar residues" evidence="1">
    <location>
        <begin position="285"/>
        <end position="294"/>
    </location>
</feature>
<name>A0AAN7VZN1_9PEZI</name>
<feature type="compositionally biased region" description="Low complexity" evidence="1">
    <location>
        <begin position="329"/>
        <end position="338"/>
    </location>
</feature>
<protein>
    <recommendedName>
        <fullName evidence="4">JmjC domain-containing protein</fullName>
    </recommendedName>
</protein>
<dbReference type="Proteomes" id="UP001310594">
    <property type="component" value="Unassembled WGS sequence"/>
</dbReference>
<dbReference type="EMBL" id="JAVRQU010000016">
    <property type="protein sequence ID" value="KAK5694160.1"/>
    <property type="molecule type" value="Genomic_DNA"/>
</dbReference>
<proteinExistence type="predicted"/>
<feature type="compositionally biased region" description="Acidic residues" evidence="1">
    <location>
        <begin position="444"/>
        <end position="472"/>
    </location>
</feature>
<feature type="region of interest" description="Disordered" evidence="1">
    <location>
        <begin position="221"/>
        <end position="271"/>
    </location>
</feature>
<evidence type="ECO:0008006" key="4">
    <source>
        <dbReference type="Google" id="ProtNLM"/>
    </source>
</evidence>
<comment type="caution">
    <text evidence="2">The sequence shown here is derived from an EMBL/GenBank/DDBJ whole genome shotgun (WGS) entry which is preliminary data.</text>
</comment>
<dbReference type="AlphaFoldDB" id="A0AAN7VZN1"/>
<organism evidence="2 3">
    <name type="scientific">Elasticomyces elasticus</name>
    <dbReference type="NCBI Taxonomy" id="574655"/>
    <lineage>
        <taxon>Eukaryota</taxon>
        <taxon>Fungi</taxon>
        <taxon>Dikarya</taxon>
        <taxon>Ascomycota</taxon>
        <taxon>Pezizomycotina</taxon>
        <taxon>Dothideomycetes</taxon>
        <taxon>Dothideomycetidae</taxon>
        <taxon>Mycosphaerellales</taxon>
        <taxon>Teratosphaeriaceae</taxon>
        <taxon>Elasticomyces</taxon>
    </lineage>
</organism>
<sequence length="844" mass="92397">MAYNSPYVLGQASPAAIHDHQFVPRFTEQPRTLTFGPLSSPITAQTPPQVRPTVFPQIDPYQAHNYRSAPGLPSPFRSRFVGAPNATTFENSSMQTRQAAQVQGDVNMTGPTQPRASINRQPMHADISSSGDAHHTVLNTTERLPVVGADVHAAAMDASRIGSHITTGTTQTSGTANTSIIADRIKLNRRAATKAYGPEGLPPPTPSLSGSEERVILPAKGPTGVQKTVAPKRALSQTPSAIKARAQRAAKKGNVQQPSPPVSASEQPVMSTDLRRKVFGAVSRSLEQASSTSVVMPAKRGSTSNGQDSRRSKRLRSMSVPSYLDDSSHTSSASPHAAVPDSAMADNDVPGDALGSLLDVINVSSESREDLGAVGKATGRSRRPISAMALADLDMYSRPNEGLDWRETDDPTERTRRRNLISTRKHAAKKSAKSRKPKRIVHDVEDDESAELEADVAAEDQNEADEDEDEAAPFEMAEPDGVGEKSIDFTSGDFEDEDFVKDLKAILYKIGKSKSKTFFAKQCRRIGTLLSVATPPKSGELLRAYTHEQASAAVQANVYFDGPLITHNQQPMPLQTQQQFFEEYYDDDIDVFVQNPSAPVPKNEPRVQRVKMTSCKIRFSRPVPANSPPWNMLELAAHRDDGLRPLFLNNEDCSLLTKLKLPSSGETANRLGYTEGYKEVESWALCAQAGALTEPHQDSHGYSTYITINQGIVGLGWMSKPTDEEREAWSQNHDRYIGGRWRHPKAGNTLAFGGHVLRCSQIVRWMNVLLAEQVNEFITNEALSVSAPGYISRVEKYVKQALKDGKEEKWGGKDAIEEFLSLKQDFEAKAVEIAKALRKKSKRG</sequence>
<feature type="region of interest" description="Disordered" evidence="1">
    <location>
        <begin position="420"/>
        <end position="489"/>
    </location>
</feature>
<evidence type="ECO:0000256" key="1">
    <source>
        <dbReference type="SAM" id="MobiDB-lite"/>
    </source>
</evidence>
<evidence type="ECO:0000313" key="3">
    <source>
        <dbReference type="Proteomes" id="UP001310594"/>
    </source>
</evidence>
<feature type="compositionally biased region" description="Polar residues" evidence="1">
    <location>
        <begin position="254"/>
        <end position="270"/>
    </location>
</feature>
<gene>
    <name evidence="2" type="ORF">LTR97_009781</name>
</gene>
<feature type="compositionally biased region" description="Basic residues" evidence="1">
    <location>
        <begin position="420"/>
        <end position="439"/>
    </location>
</feature>
<reference evidence="2" key="1">
    <citation type="submission" date="2023-08" db="EMBL/GenBank/DDBJ databases">
        <title>Black Yeasts Isolated from many extreme environments.</title>
        <authorList>
            <person name="Coleine C."/>
            <person name="Stajich J.E."/>
            <person name="Selbmann L."/>
        </authorList>
    </citation>
    <scope>NUCLEOTIDE SEQUENCE</scope>
    <source>
        <strain evidence="2">CCFEE 5810</strain>
    </source>
</reference>
<accession>A0AAN7VZN1</accession>